<sequence>MTNGPWTDEIISTQDALPKGTLNSAVELLIKDVRTNVLGKRKIREGDIVAINNVVDSIATSFQRLLNEEWLDAWTILAAM</sequence>
<dbReference type="AlphaFoldDB" id="A0AAV9MTW6"/>
<comment type="caution">
    <text evidence="1">The sequence shown here is derived from an EMBL/GenBank/DDBJ whole genome shotgun (WGS) entry which is preliminary data.</text>
</comment>
<dbReference type="EMBL" id="JAVRRD010000088">
    <property type="protein sequence ID" value="KAK5042354.1"/>
    <property type="molecule type" value="Genomic_DNA"/>
</dbReference>
<dbReference type="GeneID" id="89980964"/>
<evidence type="ECO:0000313" key="2">
    <source>
        <dbReference type="Proteomes" id="UP001358417"/>
    </source>
</evidence>
<dbReference type="RefSeq" id="XP_064699726.1">
    <property type="nucleotide sequence ID" value="XM_064856334.1"/>
</dbReference>
<keyword evidence="2" id="KW-1185">Reference proteome</keyword>
<protein>
    <submittedName>
        <fullName evidence="1">Uncharacterized protein</fullName>
    </submittedName>
</protein>
<proteinExistence type="predicted"/>
<name>A0AAV9MTW6_9EURO</name>
<dbReference type="Proteomes" id="UP001358417">
    <property type="component" value="Unassembled WGS sequence"/>
</dbReference>
<evidence type="ECO:0000313" key="1">
    <source>
        <dbReference type="EMBL" id="KAK5042354.1"/>
    </source>
</evidence>
<accession>A0AAV9MTW6</accession>
<gene>
    <name evidence="1" type="ORF">LTR84_012826</name>
</gene>
<reference evidence="1 2" key="1">
    <citation type="submission" date="2023-08" db="EMBL/GenBank/DDBJ databases">
        <title>Black Yeasts Isolated from many extreme environments.</title>
        <authorList>
            <person name="Coleine C."/>
            <person name="Stajich J.E."/>
            <person name="Selbmann L."/>
        </authorList>
    </citation>
    <scope>NUCLEOTIDE SEQUENCE [LARGE SCALE GENOMIC DNA]</scope>
    <source>
        <strain evidence="1 2">CCFEE 5792</strain>
    </source>
</reference>
<organism evidence="1 2">
    <name type="scientific">Exophiala bonariae</name>
    <dbReference type="NCBI Taxonomy" id="1690606"/>
    <lineage>
        <taxon>Eukaryota</taxon>
        <taxon>Fungi</taxon>
        <taxon>Dikarya</taxon>
        <taxon>Ascomycota</taxon>
        <taxon>Pezizomycotina</taxon>
        <taxon>Eurotiomycetes</taxon>
        <taxon>Chaetothyriomycetidae</taxon>
        <taxon>Chaetothyriales</taxon>
        <taxon>Herpotrichiellaceae</taxon>
        <taxon>Exophiala</taxon>
    </lineage>
</organism>